<comment type="caution">
    <text evidence="1">The sequence shown here is derived from an EMBL/GenBank/DDBJ whole genome shotgun (WGS) entry which is preliminary data.</text>
</comment>
<proteinExistence type="predicted"/>
<gene>
    <name evidence="1" type="ORF">LCGC14_1747630</name>
</gene>
<organism evidence="1">
    <name type="scientific">marine sediment metagenome</name>
    <dbReference type="NCBI Taxonomy" id="412755"/>
    <lineage>
        <taxon>unclassified sequences</taxon>
        <taxon>metagenomes</taxon>
        <taxon>ecological metagenomes</taxon>
    </lineage>
</organism>
<evidence type="ECO:0000313" key="1">
    <source>
        <dbReference type="EMBL" id="KKM06077.1"/>
    </source>
</evidence>
<protein>
    <submittedName>
        <fullName evidence="1">Uncharacterized protein</fullName>
    </submittedName>
</protein>
<dbReference type="AlphaFoldDB" id="A0A0F9HS69"/>
<reference evidence="1" key="1">
    <citation type="journal article" date="2015" name="Nature">
        <title>Complex archaea that bridge the gap between prokaryotes and eukaryotes.</title>
        <authorList>
            <person name="Spang A."/>
            <person name="Saw J.H."/>
            <person name="Jorgensen S.L."/>
            <person name="Zaremba-Niedzwiedzka K."/>
            <person name="Martijn J."/>
            <person name="Lind A.E."/>
            <person name="van Eijk R."/>
            <person name="Schleper C."/>
            <person name="Guy L."/>
            <person name="Ettema T.J."/>
        </authorList>
    </citation>
    <scope>NUCLEOTIDE SEQUENCE</scope>
</reference>
<sequence>MRALLIKVDFQTGKRAGGINPRDSNLSCYGWQDLNGGLEIRLVEDDRDLSQYKGAAGVTILNGKKAINQAIMVNIPTMYAVKDKELLLSHLKERNVPLNTFAGKTLDSQAGILFKEGMAGIVEKKPRLVE</sequence>
<accession>A0A0F9HS69</accession>
<name>A0A0F9HS69_9ZZZZ</name>
<dbReference type="EMBL" id="LAZR01016077">
    <property type="protein sequence ID" value="KKM06077.1"/>
    <property type="molecule type" value="Genomic_DNA"/>
</dbReference>